<name>A0ABR0T359_9HYPO</name>
<feature type="compositionally biased region" description="Basic and acidic residues" evidence="1">
    <location>
        <begin position="186"/>
        <end position="197"/>
    </location>
</feature>
<comment type="caution">
    <text evidence="2">The sequence shown here is derived from an EMBL/GenBank/DDBJ whole genome shotgun (WGS) entry which is preliminary data.</text>
</comment>
<dbReference type="EMBL" id="JAVFKD010000001">
    <property type="protein sequence ID" value="KAK5998782.1"/>
    <property type="molecule type" value="Genomic_DNA"/>
</dbReference>
<proteinExistence type="predicted"/>
<feature type="compositionally biased region" description="Basic and acidic residues" evidence="1">
    <location>
        <begin position="146"/>
        <end position="163"/>
    </location>
</feature>
<reference evidence="2 3" key="1">
    <citation type="submission" date="2024-01" db="EMBL/GenBank/DDBJ databases">
        <title>Complete genome of Cladobotryum mycophilum ATHUM6906.</title>
        <authorList>
            <person name="Christinaki A.C."/>
            <person name="Myridakis A.I."/>
            <person name="Kouvelis V.N."/>
        </authorList>
    </citation>
    <scope>NUCLEOTIDE SEQUENCE [LARGE SCALE GENOMIC DNA]</scope>
    <source>
        <strain evidence="2 3">ATHUM6906</strain>
    </source>
</reference>
<protein>
    <submittedName>
        <fullName evidence="2">Uncharacterized protein</fullName>
    </submittedName>
</protein>
<keyword evidence="3" id="KW-1185">Reference proteome</keyword>
<dbReference type="Proteomes" id="UP001338125">
    <property type="component" value="Unassembled WGS sequence"/>
</dbReference>
<feature type="region of interest" description="Disordered" evidence="1">
    <location>
        <begin position="141"/>
        <end position="216"/>
    </location>
</feature>
<evidence type="ECO:0000313" key="2">
    <source>
        <dbReference type="EMBL" id="KAK5998782.1"/>
    </source>
</evidence>
<feature type="compositionally biased region" description="Basic and acidic residues" evidence="1">
    <location>
        <begin position="12"/>
        <end position="43"/>
    </location>
</feature>
<evidence type="ECO:0000313" key="3">
    <source>
        <dbReference type="Proteomes" id="UP001338125"/>
    </source>
</evidence>
<accession>A0ABR0T359</accession>
<evidence type="ECO:0000256" key="1">
    <source>
        <dbReference type="SAM" id="MobiDB-lite"/>
    </source>
</evidence>
<feature type="compositionally biased region" description="Low complexity" evidence="1">
    <location>
        <begin position="46"/>
        <end position="55"/>
    </location>
</feature>
<gene>
    <name evidence="2" type="ORF">PT974_01165</name>
</gene>
<feature type="compositionally biased region" description="Polar residues" evidence="1">
    <location>
        <begin position="97"/>
        <end position="107"/>
    </location>
</feature>
<organism evidence="2 3">
    <name type="scientific">Cladobotryum mycophilum</name>
    <dbReference type="NCBI Taxonomy" id="491253"/>
    <lineage>
        <taxon>Eukaryota</taxon>
        <taxon>Fungi</taxon>
        <taxon>Dikarya</taxon>
        <taxon>Ascomycota</taxon>
        <taxon>Pezizomycotina</taxon>
        <taxon>Sordariomycetes</taxon>
        <taxon>Hypocreomycetidae</taxon>
        <taxon>Hypocreales</taxon>
        <taxon>Hypocreaceae</taxon>
        <taxon>Cladobotryum</taxon>
    </lineage>
</organism>
<sequence>MAGKSGPKAASKKREEAKDEHVEENREKAVKKKDEKAAKEKKAAKSVKGGAVDGVSADELDNGEMPDAHATKAKQLVRSVSSESLDPLAEPEKATNAKVNASSATTRWRTRAGHSVGGREGSEDELAILDPVADIANMLSNVDINGEAKGRQKKLDKVERVSDEGGDTEEAKDEKKGKKQRGKTVQNKEEPKADKAVKRAGRKKGAKKDVDEDGSE</sequence>
<feature type="region of interest" description="Disordered" evidence="1">
    <location>
        <begin position="1"/>
        <end position="124"/>
    </location>
</feature>